<dbReference type="PANTHER" id="PTHR44591:SF23">
    <property type="entry name" value="CHEY SUBFAMILY"/>
    <property type="match status" value="1"/>
</dbReference>
<dbReference type="InterPro" id="IPR001789">
    <property type="entry name" value="Sig_transdc_resp-reg_receiver"/>
</dbReference>
<evidence type="ECO:0000259" key="3">
    <source>
        <dbReference type="PROSITE" id="PS50110"/>
    </source>
</evidence>
<dbReference type="SUPFAM" id="SSF52172">
    <property type="entry name" value="CheY-like"/>
    <property type="match status" value="1"/>
</dbReference>
<dbReference type="InterPro" id="IPR011006">
    <property type="entry name" value="CheY-like_superfamily"/>
</dbReference>
<reference evidence="5" key="1">
    <citation type="journal article" date="2019" name="Int. J. Syst. Evol. Microbiol.">
        <title>The Global Catalogue of Microorganisms (GCM) 10K type strain sequencing project: providing services to taxonomists for standard genome sequencing and annotation.</title>
        <authorList>
            <consortium name="The Broad Institute Genomics Platform"/>
            <consortium name="The Broad Institute Genome Sequencing Center for Infectious Disease"/>
            <person name="Wu L."/>
            <person name="Ma J."/>
        </authorList>
    </citation>
    <scope>NUCLEOTIDE SEQUENCE [LARGE SCALE GENOMIC DNA]</scope>
    <source>
        <strain evidence="5">JCM 16722</strain>
    </source>
</reference>
<gene>
    <name evidence="4" type="ORF">GCM10022218_11680</name>
</gene>
<dbReference type="PROSITE" id="PS50110">
    <property type="entry name" value="RESPONSE_REGULATORY"/>
    <property type="match status" value="1"/>
</dbReference>
<evidence type="ECO:0000313" key="5">
    <source>
        <dbReference type="Proteomes" id="UP001500167"/>
    </source>
</evidence>
<evidence type="ECO:0000256" key="1">
    <source>
        <dbReference type="ARBA" id="ARBA00022553"/>
    </source>
</evidence>
<keyword evidence="5" id="KW-1185">Reference proteome</keyword>
<feature type="domain" description="Response regulatory" evidence="3">
    <location>
        <begin position="4"/>
        <end position="118"/>
    </location>
</feature>
<dbReference type="SMART" id="SM00448">
    <property type="entry name" value="REC"/>
    <property type="match status" value="1"/>
</dbReference>
<dbReference type="Gene3D" id="3.40.50.2300">
    <property type="match status" value="1"/>
</dbReference>
<dbReference type="Pfam" id="PF00072">
    <property type="entry name" value="Response_reg"/>
    <property type="match status" value="1"/>
</dbReference>
<dbReference type="RefSeq" id="WP_346084837.1">
    <property type="nucleotide sequence ID" value="NZ_BAAAZK010000002.1"/>
</dbReference>
<feature type="modified residue" description="4-aspartylphosphate" evidence="2">
    <location>
        <position position="53"/>
    </location>
</feature>
<proteinExistence type="predicted"/>
<accession>A0ABP7ZVJ7</accession>
<organism evidence="4 5">
    <name type="scientific">Sphingobacterium ginsenosidimutans</name>
    <dbReference type="NCBI Taxonomy" id="687845"/>
    <lineage>
        <taxon>Bacteria</taxon>
        <taxon>Pseudomonadati</taxon>
        <taxon>Bacteroidota</taxon>
        <taxon>Sphingobacteriia</taxon>
        <taxon>Sphingobacteriales</taxon>
        <taxon>Sphingobacteriaceae</taxon>
        <taxon>Sphingobacterium</taxon>
    </lineage>
</organism>
<comment type="caution">
    <text evidence="4">The sequence shown here is derived from an EMBL/GenBank/DDBJ whole genome shotgun (WGS) entry which is preliminary data.</text>
</comment>
<dbReference type="EMBL" id="BAAAZK010000002">
    <property type="protein sequence ID" value="GAA4171515.1"/>
    <property type="molecule type" value="Genomic_DNA"/>
</dbReference>
<dbReference type="PANTHER" id="PTHR44591">
    <property type="entry name" value="STRESS RESPONSE REGULATOR PROTEIN 1"/>
    <property type="match status" value="1"/>
</dbReference>
<dbReference type="InterPro" id="IPR050595">
    <property type="entry name" value="Bact_response_regulator"/>
</dbReference>
<evidence type="ECO:0000256" key="2">
    <source>
        <dbReference type="PROSITE-ProRule" id="PRU00169"/>
    </source>
</evidence>
<protein>
    <recommendedName>
        <fullName evidence="3">Response regulatory domain-containing protein</fullName>
    </recommendedName>
</protein>
<evidence type="ECO:0000313" key="4">
    <source>
        <dbReference type="EMBL" id="GAA4171515.1"/>
    </source>
</evidence>
<keyword evidence="1 2" id="KW-0597">Phosphoprotein</keyword>
<sequence>MKKKIFLCDDNLVILEALELILSITDAKVVSESKSSKALNYIINEKPDIFICDLQMPGLNGEGLIKQVRSHKVFDNLFILCISAFDAGRDIAMGAGADYFLPKPFEINELLAVVNKVLNSDSKQIL</sequence>
<dbReference type="Proteomes" id="UP001500167">
    <property type="component" value="Unassembled WGS sequence"/>
</dbReference>
<name>A0ABP7ZVJ7_9SPHI</name>